<organism evidence="1 2">
    <name type="scientific">Streptosporangium canum</name>
    <dbReference type="NCBI Taxonomy" id="324952"/>
    <lineage>
        <taxon>Bacteria</taxon>
        <taxon>Bacillati</taxon>
        <taxon>Actinomycetota</taxon>
        <taxon>Actinomycetes</taxon>
        <taxon>Streptosporangiales</taxon>
        <taxon>Streptosporangiaceae</taxon>
        <taxon>Streptosporangium</taxon>
    </lineage>
</organism>
<dbReference type="AlphaFoldDB" id="A0A1I4AX24"/>
<evidence type="ECO:0000313" key="2">
    <source>
        <dbReference type="Proteomes" id="UP000199111"/>
    </source>
</evidence>
<gene>
    <name evidence="1" type="ORF">SAMN05216275_129102</name>
</gene>
<name>A0A1I4AX24_9ACTN</name>
<dbReference type="EMBL" id="FOQY01000029">
    <property type="protein sequence ID" value="SFK60209.1"/>
    <property type="molecule type" value="Genomic_DNA"/>
</dbReference>
<reference evidence="2" key="1">
    <citation type="submission" date="2016-10" db="EMBL/GenBank/DDBJ databases">
        <authorList>
            <person name="Varghese N."/>
            <person name="Submissions S."/>
        </authorList>
    </citation>
    <scope>NUCLEOTIDE SEQUENCE [LARGE SCALE GENOMIC DNA]</scope>
    <source>
        <strain evidence="2">CGMCC 4.2126</strain>
    </source>
</reference>
<protein>
    <submittedName>
        <fullName evidence="1">Uncharacterized protein</fullName>
    </submittedName>
</protein>
<keyword evidence="2" id="KW-1185">Reference proteome</keyword>
<dbReference type="Proteomes" id="UP000199111">
    <property type="component" value="Unassembled WGS sequence"/>
</dbReference>
<feature type="non-terminal residue" evidence="1">
    <location>
        <position position="1"/>
    </location>
</feature>
<sequence>PINTATTPTVIAVFNNAFDGGTTPLSF</sequence>
<accession>A0A1I4AX24</accession>
<proteinExistence type="predicted"/>
<evidence type="ECO:0000313" key="1">
    <source>
        <dbReference type="EMBL" id="SFK60209.1"/>
    </source>
</evidence>